<evidence type="ECO:0000259" key="5">
    <source>
        <dbReference type="SMART" id="SM00338"/>
    </source>
</evidence>
<dbReference type="CDD" id="cd14707">
    <property type="entry name" value="bZIP_plant_BZIP46"/>
    <property type="match status" value="1"/>
</dbReference>
<dbReference type="EMBL" id="JADFTS010000006">
    <property type="protein sequence ID" value="KAF9602019.1"/>
    <property type="molecule type" value="Genomic_DNA"/>
</dbReference>
<feature type="region of interest" description="Disordered" evidence="4">
    <location>
        <begin position="278"/>
        <end position="300"/>
    </location>
</feature>
<dbReference type="AlphaFoldDB" id="A0A835LSQ6"/>
<evidence type="ECO:0000313" key="6">
    <source>
        <dbReference type="EMBL" id="KAF9602019.1"/>
    </source>
</evidence>
<reference evidence="6 7" key="1">
    <citation type="submission" date="2020-10" db="EMBL/GenBank/DDBJ databases">
        <title>The Coptis chinensis genome and diversification of protoberbering-type alkaloids.</title>
        <authorList>
            <person name="Wang B."/>
            <person name="Shu S."/>
            <person name="Song C."/>
            <person name="Liu Y."/>
        </authorList>
    </citation>
    <scope>NUCLEOTIDE SEQUENCE [LARGE SCALE GENOMIC DNA]</scope>
    <source>
        <strain evidence="6">HL-2020</strain>
        <tissue evidence="6">Leaf</tissue>
    </source>
</reference>
<dbReference type="Proteomes" id="UP000631114">
    <property type="component" value="Unassembled WGS sequence"/>
</dbReference>
<dbReference type="InterPro" id="IPR043452">
    <property type="entry name" value="BZIP46-like"/>
</dbReference>
<feature type="domain" description="BZIP" evidence="5">
    <location>
        <begin position="56"/>
        <end position="117"/>
    </location>
</feature>
<dbReference type="PANTHER" id="PTHR22952">
    <property type="entry name" value="CAMP-RESPONSE ELEMENT BINDING PROTEIN-RELATED"/>
    <property type="match status" value="1"/>
</dbReference>
<feature type="compositionally biased region" description="Pro residues" evidence="4">
    <location>
        <begin position="1"/>
        <end position="12"/>
    </location>
</feature>
<dbReference type="GO" id="GO:0005634">
    <property type="term" value="C:nucleus"/>
    <property type="evidence" value="ECO:0007669"/>
    <property type="project" value="UniProtKB-SubCell"/>
</dbReference>
<evidence type="ECO:0000256" key="2">
    <source>
        <dbReference type="ARBA" id="ARBA00023125"/>
    </source>
</evidence>
<proteinExistence type="predicted"/>
<feature type="region of interest" description="Disordered" evidence="4">
    <location>
        <begin position="1"/>
        <end position="21"/>
    </location>
</feature>
<dbReference type="InterPro" id="IPR046347">
    <property type="entry name" value="bZIP_sf"/>
</dbReference>
<dbReference type="GO" id="GO:0045893">
    <property type="term" value="P:positive regulation of DNA-templated transcription"/>
    <property type="evidence" value="ECO:0007669"/>
    <property type="project" value="InterPro"/>
</dbReference>
<dbReference type="SUPFAM" id="SSF57959">
    <property type="entry name" value="Leucine zipper domain"/>
    <property type="match status" value="1"/>
</dbReference>
<dbReference type="GO" id="GO:0003700">
    <property type="term" value="F:DNA-binding transcription factor activity"/>
    <property type="evidence" value="ECO:0007669"/>
    <property type="project" value="InterPro"/>
</dbReference>
<comment type="subcellular location">
    <subcellularLocation>
        <location evidence="1">Nucleus</location>
    </subcellularLocation>
</comment>
<protein>
    <recommendedName>
        <fullName evidence="5">BZIP domain-containing protein</fullName>
    </recommendedName>
</protein>
<dbReference type="Gene3D" id="1.20.5.170">
    <property type="match status" value="1"/>
</dbReference>
<organism evidence="6 7">
    <name type="scientific">Coptis chinensis</name>
    <dbReference type="NCBI Taxonomy" id="261450"/>
    <lineage>
        <taxon>Eukaryota</taxon>
        <taxon>Viridiplantae</taxon>
        <taxon>Streptophyta</taxon>
        <taxon>Embryophyta</taxon>
        <taxon>Tracheophyta</taxon>
        <taxon>Spermatophyta</taxon>
        <taxon>Magnoliopsida</taxon>
        <taxon>Ranunculales</taxon>
        <taxon>Ranunculaceae</taxon>
        <taxon>Coptidoideae</taxon>
        <taxon>Coptis</taxon>
    </lineage>
</organism>
<keyword evidence="7" id="KW-1185">Reference proteome</keyword>
<feature type="compositionally biased region" description="Gly residues" evidence="4">
    <location>
        <begin position="218"/>
        <end position="239"/>
    </location>
</feature>
<keyword evidence="3" id="KW-0539">Nucleus</keyword>
<dbReference type="SMART" id="SM00338">
    <property type="entry name" value="BRLZ"/>
    <property type="match status" value="1"/>
</dbReference>
<dbReference type="PANTHER" id="PTHR22952:SF385">
    <property type="entry name" value="ABSCISIC ACID-INSENSITIVE 5-LIKE PROTEIN 2"/>
    <property type="match status" value="1"/>
</dbReference>
<evidence type="ECO:0000313" key="7">
    <source>
        <dbReference type="Proteomes" id="UP000631114"/>
    </source>
</evidence>
<dbReference type="GO" id="GO:0003677">
    <property type="term" value="F:DNA binding"/>
    <property type="evidence" value="ECO:0007669"/>
    <property type="project" value="UniProtKB-KW"/>
</dbReference>
<gene>
    <name evidence="6" type="ORF">IFM89_024776</name>
</gene>
<evidence type="ECO:0000256" key="4">
    <source>
        <dbReference type="SAM" id="MobiDB-lite"/>
    </source>
</evidence>
<comment type="caution">
    <text evidence="6">The sequence shown here is derived from an EMBL/GenBank/DDBJ whole genome shotgun (WGS) entry which is preliminary data.</text>
</comment>
<evidence type="ECO:0000256" key="1">
    <source>
        <dbReference type="ARBA" id="ARBA00004123"/>
    </source>
</evidence>
<dbReference type="OrthoDB" id="644067at2759"/>
<name>A0A835LSQ6_9MAGN</name>
<keyword evidence="2" id="KW-0238">DNA-binding</keyword>
<evidence type="ECO:0000256" key="3">
    <source>
        <dbReference type="ARBA" id="ARBA00023242"/>
    </source>
</evidence>
<dbReference type="InterPro" id="IPR004827">
    <property type="entry name" value="bZIP"/>
</dbReference>
<accession>A0A835LSQ6</accession>
<sequence>MHSHPVPQPLPGVPNSLLDTDCPENQLTISSPLIGTLSDTHAPGRKRGASREMIEKTVERRQKRMIKNRESATRSPYTNELENKVSRLEEENARLKKQQASSYLQHCIRDRLCYREIDAQFNTLATASLSLHIEYLMEWRDLSSNDLIGPVPKLKVPILCTMQAYTQCSSHSSVNITSLVEPNMLGLMCLSGSSLSTAPVARDAEYKDEDGGDSPDNGDGGEGGGLPETGVRGAGNGEPAGIVGGVGEVVGGVGDGAAVGGGGEAEGGVVVGGEEVELGDRAGGDGGVVGAGEAPGITVT</sequence>
<feature type="region of interest" description="Disordered" evidence="4">
    <location>
        <begin position="204"/>
        <end position="239"/>
    </location>
</feature>